<sequence>MVWTFQITAKKVISSPDFLFPRLNSKTLEHSDARAFFFVNVNTRGVNHHAKYGHGPA</sequence>
<dbReference type="AlphaFoldDB" id="Q7UYZ4"/>
<reference evidence="1 2" key="1">
    <citation type="journal article" date="2003" name="Proc. Natl. Acad. Sci. U.S.A.">
        <title>Complete genome sequence of the marine planctomycete Pirellula sp. strain 1.</title>
        <authorList>
            <person name="Gloeckner F.O."/>
            <person name="Kube M."/>
            <person name="Bauer M."/>
            <person name="Teeling H."/>
            <person name="Lombardot T."/>
            <person name="Ludwig W."/>
            <person name="Gade D."/>
            <person name="Beck A."/>
            <person name="Borzym K."/>
            <person name="Heitmann K."/>
            <person name="Rabus R."/>
            <person name="Schlesner H."/>
            <person name="Amann R."/>
            <person name="Reinhardt R."/>
        </authorList>
    </citation>
    <scope>NUCLEOTIDE SEQUENCE [LARGE SCALE GENOMIC DNA]</scope>
    <source>
        <strain evidence="2">DSM 10527 / NCIMB 13988 / SH1</strain>
    </source>
</reference>
<dbReference type="EMBL" id="BX294133">
    <property type="protein sequence ID" value="CAD71496.1"/>
    <property type="molecule type" value="Genomic_DNA"/>
</dbReference>
<name>Q7UYZ4_RHOBA</name>
<keyword evidence="2" id="KW-1185">Reference proteome</keyword>
<evidence type="ECO:0000313" key="1">
    <source>
        <dbReference type="EMBL" id="CAD71496.1"/>
    </source>
</evidence>
<dbReference type="HOGENOM" id="CLU_2993676_0_0_0"/>
<protein>
    <submittedName>
        <fullName evidence="1">Uncharacterized protein</fullName>
    </submittedName>
</protein>
<proteinExistence type="predicted"/>
<dbReference type="KEGG" id="rba:RB296"/>
<gene>
    <name evidence="1" type="ordered locus">RB296</name>
</gene>
<accession>Q7UYZ4</accession>
<dbReference type="Proteomes" id="UP000001025">
    <property type="component" value="Chromosome"/>
</dbReference>
<dbReference type="EnsemblBacteria" id="CAD71496">
    <property type="protein sequence ID" value="CAD71496"/>
    <property type="gene ID" value="RB296"/>
</dbReference>
<organism evidence="1 2">
    <name type="scientific">Rhodopirellula baltica (strain DSM 10527 / NCIMB 13988 / SH1)</name>
    <dbReference type="NCBI Taxonomy" id="243090"/>
    <lineage>
        <taxon>Bacteria</taxon>
        <taxon>Pseudomonadati</taxon>
        <taxon>Planctomycetota</taxon>
        <taxon>Planctomycetia</taxon>
        <taxon>Pirellulales</taxon>
        <taxon>Pirellulaceae</taxon>
        <taxon>Rhodopirellula</taxon>
    </lineage>
</organism>
<evidence type="ECO:0000313" key="2">
    <source>
        <dbReference type="Proteomes" id="UP000001025"/>
    </source>
</evidence>
<dbReference type="InParanoid" id="Q7UYZ4"/>